<comment type="caution">
    <text evidence="3">The sequence shown here is derived from an EMBL/GenBank/DDBJ whole genome shotgun (WGS) entry which is preliminary data.</text>
</comment>
<dbReference type="Pfam" id="PF08428">
    <property type="entry name" value="Rib"/>
    <property type="match status" value="3"/>
</dbReference>
<feature type="compositionally biased region" description="Basic and acidic residues" evidence="1">
    <location>
        <begin position="67"/>
        <end position="89"/>
    </location>
</feature>
<feature type="non-terminal residue" evidence="3">
    <location>
        <position position="219"/>
    </location>
</feature>
<dbReference type="AlphaFoldDB" id="A0AAW5X0G6"/>
<name>A0AAW5X0G6_9LACO</name>
<accession>A0AAW5X0G6</accession>
<dbReference type="InterPro" id="IPR012706">
    <property type="entry name" value="Rib_alpha_Esp_rpt"/>
</dbReference>
<feature type="domain" description="Rib" evidence="2">
    <location>
        <begin position="80"/>
        <end position="160"/>
    </location>
</feature>
<feature type="region of interest" description="Disordered" evidence="1">
    <location>
        <begin position="1"/>
        <end position="219"/>
    </location>
</feature>
<dbReference type="NCBIfam" id="TIGR02331">
    <property type="entry name" value="rib_alpha"/>
    <property type="match status" value="2"/>
</dbReference>
<feature type="non-terminal residue" evidence="3">
    <location>
        <position position="1"/>
    </location>
</feature>
<dbReference type="InterPro" id="IPR059115">
    <property type="entry name" value="Rib"/>
</dbReference>
<organism evidence="3 4">
    <name type="scientific">Lactobacillus mulieris</name>
    <dbReference type="NCBI Taxonomy" id="2508708"/>
    <lineage>
        <taxon>Bacteria</taxon>
        <taxon>Bacillati</taxon>
        <taxon>Bacillota</taxon>
        <taxon>Bacilli</taxon>
        <taxon>Lactobacillales</taxon>
        <taxon>Lactobacillaceae</taxon>
        <taxon>Lactobacillus</taxon>
    </lineage>
</organism>
<evidence type="ECO:0000313" key="3">
    <source>
        <dbReference type="EMBL" id="MCZ9679060.1"/>
    </source>
</evidence>
<dbReference type="Proteomes" id="UP001211566">
    <property type="component" value="Unassembled WGS sequence"/>
</dbReference>
<sequence length="219" mass="23144">GDKVETQPVNTDGNGKLPEADTGIKNLGDLPEGTHASWGDGAQDLVDKMKPGETKNIPATVEFPDGSTKEVEIPVHKTSQAEKYGDKVETQPVNTDGNGKLPEADTGIKNLGDLPEGTHASWGDGAQDLVDKMKPGETKNIPATVEFPDGSTKEVEIPVHKTSQAEEYGDKVETQPVNTDGNGKLPEADTGIKNLGDLPEGTHASWGDGAQDLVDKMKP</sequence>
<dbReference type="EMBL" id="JAKHEY010000031">
    <property type="protein sequence ID" value="MCZ9679060.1"/>
    <property type="molecule type" value="Genomic_DNA"/>
</dbReference>
<evidence type="ECO:0000256" key="1">
    <source>
        <dbReference type="SAM" id="MobiDB-lite"/>
    </source>
</evidence>
<evidence type="ECO:0000259" key="2">
    <source>
        <dbReference type="Pfam" id="PF08428"/>
    </source>
</evidence>
<gene>
    <name evidence="3" type="ORF">L2Z99_08365</name>
</gene>
<proteinExistence type="predicted"/>
<evidence type="ECO:0000313" key="4">
    <source>
        <dbReference type="Proteomes" id="UP001211566"/>
    </source>
</evidence>
<dbReference type="RefSeq" id="WP_269255958.1">
    <property type="nucleotide sequence ID" value="NZ_JAKHEY010000031.1"/>
</dbReference>
<feature type="domain" description="Rib" evidence="2">
    <location>
        <begin position="164"/>
        <end position="208"/>
    </location>
</feature>
<feature type="domain" description="Rib" evidence="2">
    <location>
        <begin position="6"/>
        <end position="76"/>
    </location>
</feature>
<protein>
    <recommendedName>
        <fullName evidence="2">Rib domain-containing protein</fullName>
    </recommendedName>
</protein>
<reference evidence="3" key="1">
    <citation type="submission" date="2022-01" db="EMBL/GenBank/DDBJ databases">
        <title>STING isolate genome collection.</title>
        <authorList>
            <person name="France M."/>
            <person name="Rutt L."/>
            <person name="Humphrys M."/>
            <person name="Ravel J."/>
        </authorList>
    </citation>
    <scope>NUCLEOTIDE SEQUENCE</scope>
    <source>
        <strain evidence="3">C0081E5</strain>
    </source>
</reference>